<accession>A0AAW7INC1</accession>
<reference evidence="2" key="1">
    <citation type="submission" date="2023-06" db="EMBL/GenBank/DDBJ databases">
        <title>Comparative genomics of Bacillaceae isolates and their secondary metabolite potential.</title>
        <authorList>
            <person name="Song L."/>
            <person name="Nielsen L.J."/>
            <person name="Mohite O."/>
            <person name="Xu X."/>
            <person name="Weber T."/>
            <person name="Kovacs A.T."/>
        </authorList>
    </citation>
    <scope>NUCLEOTIDE SEQUENCE</scope>
    <source>
        <strain evidence="2">D8_B_37</strain>
    </source>
</reference>
<feature type="region of interest" description="Disordered" evidence="1">
    <location>
        <begin position="17"/>
        <end position="36"/>
    </location>
</feature>
<dbReference type="Proteomes" id="UP001234602">
    <property type="component" value="Unassembled WGS sequence"/>
</dbReference>
<dbReference type="EMBL" id="JAUCEY010000008">
    <property type="protein sequence ID" value="MDM5453122.1"/>
    <property type="molecule type" value="Genomic_DNA"/>
</dbReference>
<evidence type="ECO:0000313" key="3">
    <source>
        <dbReference type="Proteomes" id="UP001234602"/>
    </source>
</evidence>
<evidence type="ECO:0000256" key="1">
    <source>
        <dbReference type="SAM" id="MobiDB-lite"/>
    </source>
</evidence>
<comment type="caution">
    <text evidence="2">The sequence shown here is derived from an EMBL/GenBank/DDBJ whole genome shotgun (WGS) entry which is preliminary data.</text>
</comment>
<dbReference type="AlphaFoldDB" id="A0AAW7INC1"/>
<sequence>MFLKRNYLRLIGAEVRDSCGSSGTGETPQAFTPRRLTARTKESEHLEEKSTTAHYLVNSNKVCENSHKKNQDDYLVVGVGLNAARFSIVDPVKGLTAFAGF</sequence>
<feature type="compositionally biased region" description="Polar residues" evidence="1">
    <location>
        <begin position="19"/>
        <end position="30"/>
    </location>
</feature>
<organism evidence="2 3">
    <name type="scientific">Peribacillus simplex</name>
    <dbReference type="NCBI Taxonomy" id="1478"/>
    <lineage>
        <taxon>Bacteria</taxon>
        <taxon>Bacillati</taxon>
        <taxon>Bacillota</taxon>
        <taxon>Bacilli</taxon>
        <taxon>Bacillales</taxon>
        <taxon>Bacillaceae</taxon>
        <taxon>Peribacillus</taxon>
    </lineage>
</organism>
<evidence type="ECO:0000313" key="2">
    <source>
        <dbReference type="EMBL" id="MDM5453122.1"/>
    </source>
</evidence>
<protein>
    <submittedName>
        <fullName evidence="2">Uncharacterized protein</fullName>
    </submittedName>
</protein>
<dbReference type="RefSeq" id="WP_289320145.1">
    <property type="nucleotide sequence ID" value="NZ_JAUCEY010000008.1"/>
</dbReference>
<name>A0AAW7INC1_9BACI</name>
<proteinExistence type="predicted"/>
<gene>
    <name evidence="2" type="ORF">QUF89_13100</name>
</gene>